<dbReference type="InterPro" id="IPR012093">
    <property type="entry name" value="Pirin"/>
</dbReference>
<reference evidence="6" key="1">
    <citation type="submission" date="2020-11" db="EMBL/GenBank/DDBJ databases">
        <title>Genome seq and assembly of Planobacterium sp.</title>
        <authorList>
            <person name="Chhetri G."/>
        </authorList>
    </citation>
    <scope>NUCLEOTIDE SEQUENCE</scope>
    <source>
        <strain evidence="6">GCR5</strain>
    </source>
</reference>
<protein>
    <submittedName>
        <fullName evidence="6">Pirin family protein</fullName>
    </submittedName>
</protein>
<evidence type="ECO:0000256" key="2">
    <source>
        <dbReference type="PIRSR" id="PIRSR006232-1"/>
    </source>
</evidence>
<dbReference type="Pfam" id="PF02678">
    <property type="entry name" value="Pirin"/>
    <property type="match status" value="1"/>
</dbReference>
<dbReference type="GO" id="GO:0046872">
    <property type="term" value="F:metal ion binding"/>
    <property type="evidence" value="ECO:0007669"/>
    <property type="project" value="UniProtKB-KW"/>
</dbReference>
<evidence type="ECO:0000256" key="3">
    <source>
        <dbReference type="RuleBase" id="RU003457"/>
    </source>
</evidence>
<dbReference type="Pfam" id="PF17954">
    <property type="entry name" value="Pirin_C_2"/>
    <property type="match status" value="1"/>
</dbReference>
<comment type="caution">
    <text evidence="6">The sequence shown here is derived from an EMBL/GenBank/DDBJ whole genome shotgun (WGS) entry which is preliminary data.</text>
</comment>
<dbReference type="CDD" id="cd02910">
    <property type="entry name" value="cupin_Yhhw_N"/>
    <property type="match status" value="1"/>
</dbReference>
<keyword evidence="2" id="KW-0408">Iron</keyword>
<feature type="domain" description="Quercetin 2,3-dioxygenase C-terminal cupin" evidence="5">
    <location>
        <begin position="147"/>
        <end position="233"/>
    </location>
</feature>
<dbReference type="Proteomes" id="UP000694480">
    <property type="component" value="Unassembled WGS sequence"/>
</dbReference>
<comment type="similarity">
    <text evidence="1 3">Belongs to the pirin family.</text>
</comment>
<accession>A0A931E8N0</accession>
<organism evidence="6 7">
    <name type="scientific">Planobacterium oryzisoli</name>
    <dbReference type="NCBI Taxonomy" id="2771435"/>
    <lineage>
        <taxon>Bacteria</taxon>
        <taxon>Pseudomonadati</taxon>
        <taxon>Bacteroidota</taxon>
        <taxon>Flavobacteriia</taxon>
        <taxon>Flavobacteriales</taxon>
        <taxon>Weeksellaceae</taxon>
        <taxon>Chryseobacterium group</taxon>
        <taxon>Chryseobacterium</taxon>
    </lineage>
</organism>
<gene>
    <name evidence="6" type="ORF">IC612_08415</name>
</gene>
<evidence type="ECO:0000259" key="5">
    <source>
        <dbReference type="Pfam" id="PF17954"/>
    </source>
</evidence>
<dbReference type="InterPro" id="IPR041602">
    <property type="entry name" value="Quercetinase_C"/>
</dbReference>
<keyword evidence="7" id="KW-1185">Reference proteome</keyword>
<feature type="domain" description="Pirin N-terminal" evidence="4">
    <location>
        <begin position="10"/>
        <end position="120"/>
    </location>
</feature>
<dbReference type="EMBL" id="JADKYY010000010">
    <property type="protein sequence ID" value="MBF5027816.1"/>
    <property type="molecule type" value="Genomic_DNA"/>
</dbReference>
<feature type="binding site" evidence="2">
    <location>
        <position position="104"/>
    </location>
    <ligand>
        <name>Fe cation</name>
        <dbReference type="ChEBI" id="CHEBI:24875"/>
    </ligand>
</feature>
<dbReference type="InterPro" id="IPR003829">
    <property type="entry name" value="Pirin_N_dom"/>
</dbReference>
<evidence type="ECO:0000313" key="6">
    <source>
        <dbReference type="EMBL" id="MBF5027816.1"/>
    </source>
</evidence>
<evidence type="ECO:0000256" key="1">
    <source>
        <dbReference type="ARBA" id="ARBA00008416"/>
    </source>
</evidence>
<dbReference type="PANTHER" id="PTHR43212:SF3">
    <property type="entry name" value="QUERCETIN 2,3-DIOXYGENASE"/>
    <property type="match status" value="1"/>
</dbReference>
<dbReference type="InterPro" id="IPR014710">
    <property type="entry name" value="RmlC-like_jellyroll"/>
</dbReference>
<keyword evidence="2" id="KW-0479">Metal-binding</keyword>
<feature type="binding site" evidence="2">
    <location>
        <position position="102"/>
    </location>
    <ligand>
        <name>Fe cation</name>
        <dbReference type="ChEBI" id="CHEBI:24875"/>
    </ligand>
</feature>
<proteinExistence type="inferred from homology"/>
<name>A0A931E8N0_9FLAO</name>
<dbReference type="PANTHER" id="PTHR43212">
    <property type="entry name" value="QUERCETIN 2,3-DIOXYGENASE"/>
    <property type="match status" value="1"/>
</dbReference>
<evidence type="ECO:0000259" key="4">
    <source>
        <dbReference type="Pfam" id="PF02678"/>
    </source>
</evidence>
<comment type="cofactor">
    <cofactor evidence="2">
        <name>Fe cation</name>
        <dbReference type="ChEBI" id="CHEBI:24875"/>
    </cofactor>
    <text evidence="2">Binds 1 Fe cation per subunit.</text>
</comment>
<sequence>MKIQLHKAKNRGYADHGWLKSYHSFSFANYYNPQRMHFGALRVLNDDYVEGGMGFGAHPHRDMEIISIPLSGDLEHQDSMDTRAVIRRGEIQVMSAGRGVRHSEFNKNPDIPVEFLQIWIVPDTLGVEPRYAQMPMEFEEKTDQFHLIIAPKSEGKGLWIHQNAWFSIGKFTVESEQHYAINRSGNGVFLFVLEGGVQVEGHQLDRRDAIAIEQAQQFTMTIEAGTTLLLMEVPMLEL</sequence>
<dbReference type="PIRSF" id="PIRSF006232">
    <property type="entry name" value="Pirin"/>
    <property type="match status" value="1"/>
</dbReference>
<dbReference type="AlphaFoldDB" id="A0A931E8N0"/>
<dbReference type="Gene3D" id="2.60.120.10">
    <property type="entry name" value="Jelly Rolls"/>
    <property type="match status" value="2"/>
</dbReference>
<dbReference type="RefSeq" id="WP_194739739.1">
    <property type="nucleotide sequence ID" value="NZ_JADKYY010000010.1"/>
</dbReference>
<dbReference type="SUPFAM" id="SSF51182">
    <property type="entry name" value="RmlC-like cupins"/>
    <property type="match status" value="1"/>
</dbReference>
<evidence type="ECO:0000313" key="7">
    <source>
        <dbReference type="Proteomes" id="UP000694480"/>
    </source>
</evidence>
<feature type="binding site" evidence="2">
    <location>
        <position position="58"/>
    </location>
    <ligand>
        <name>Fe cation</name>
        <dbReference type="ChEBI" id="CHEBI:24875"/>
    </ligand>
</feature>
<dbReference type="InterPro" id="IPR011051">
    <property type="entry name" value="RmlC_Cupin_sf"/>
</dbReference>
<feature type="binding site" evidence="2">
    <location>
        <position position="60"/>
    </location>
    <ligand>
        <name>Fe cation</name>
        <dbReference type="ChEBI" id="CHEBI:24875"/>
    </ligand>
</feature>